<keyword evidence="1" id="KW-1133">Transmembrane helix</keyword>
<dbReference type="Proteomes" id="UP000799324">
    <property type="component" value="Unassembled WGS sequence"/>
</dbReference>
<keyword evidence="3" id="KW-1185">Reference proteome</keyword>
<evidence type="ECO:0000313" key="2">
    <source>
        <dbReference type="EMBL" id="KAF2647944.1"/>
    </source>
</evidence>
<organism evidence="2 3">
    <name type="scientific">Lophiostoma macrostomum CBS 122681</name>
    <dbReference type="NCBI Taxonomy" id="1314788"/>
    <lineage>
        <taxon>Eukaryota</taxon>
        <taxon>Fungi</taxon>
        <taxon>Dikarya</taxon>
        <taxon>Ascomycota</taxon>
        <taxon>Pezizomycotina</taxon>
        <taxon>Dothideomycetes</taxon>
        <taxon>Pleosporomycetidae</taxon>
        <taxon>Pleosporales</taxon>
        <taxon>Lophiostomataceae</taxon>
        <taxon>Lophiostoma</taxon>
    </lineage>
</organism>
<feature type="transmembrane region" description="Helical" evidence="1">
    <location>
        <begin position="25"/>
        <end position="44"/>
    </location>
</feature>
<sequence length="84" mass="9555">MIPHLTGGVEETALVEKNLRENRRLLYKLIIWTFVVGCLLGCSAQRTSHRYTRKSLLDLPGVHSIYTVKTVTRSRFPASAHMDT</sequence>
<dbReference type="AlphaFoldDB" id="A0A6A6SP34"/>
<evidence type="ECO:0000313" key="3">
    <source>
        <dbReference type="Proteomes" id="UP000799324"/>
    </source>
</evidence>
<name>A0A6A6SP34_9PLEO</name>
<reference evidence="2" key="1">
    <citation type="journal article" date="2020" name="Stud. Mycol.">
        <title>101 Dothideomycetes genomes: a test case for predicting lifestyles and emergence of pathogens.</title>
        <authorList>
            <person name="Haridas S."/>
            <person name="Albert R."/>
            <person name="Binder M."/>
            <person name="Bloem J."/>
            <person name="Labutti K."/>
            <person name="Salamov A."/>
            <person name="Andreopoulos B."/>
            <person name="Baker S."/>
            <person name="Barry K."/>
            <person name="Bills G."/>
            <person name="Bluhm B."/>
            <person name="Cannon C."/>
            <person name="Castanera R."/>
            <person name="Culley D."/>
            <person name="Daum C."/>
            <person name="Ezra D."/>
            <person name="Gonzalez J."/>
            <person name="Henrissat B."/>
            <person name="Kuo A."/>
            <person name="Liang C."/>
            <person name="Lipzen A."/>
            <person name="Lutzoni F."/>
            <person name="Magnuson J."/>
            <person name="Mondo S."/>
            <person name="Nolan M."/>
            <person name="Ohm R."/>
            <person name="Pangilinan J."/>
            <person name="Park H.-J."/>
            <person name="Ramirez L."/>
            <person name="Alfaro M."/>
            <person name="Sun H."/>
            <person name="Tritt A."/>
            <person name="Yoshinaga Y."/>
            <person name="Zwiers L.-H."/>
            <person name="Turgeon B."/>
            <person name="Goodwin S."/>
            <person name="Spatafora J."/>
            <person name="Crous P."/>
            <person name="Grigoriev I."/>
        </authorList>
    </citation>
    <scope>NUCLEOTIDE SEQUENCE</scope>
    <source>
        <strain evidence="2">CBS 122681</strain>
    </source>
</reference>
<keyword evidence="1" id="KW-0812">Transmembrane</keyword>
<dbReference type="EMBL" id="MU004569">
    <property type="protein sequence ID" value="KAF2647944.1"/>
    <property type="molecule type" value="Genomic_DNA"/>
</dbReference>
<evidence type="ECO:0000256" key="1">
    <source>
        <dbReference type="SAM" id="Phobius"/>
    </source>
</evidence>
<gene>
    <name evidence="2" type="ORF">K491DRAFT_271445</name>
</gene>
<keyword evidence="1" id="KW-0472">Membrane</keyword>
<accession>A0A6A6SP34</accession>
<proteinExistence type="predicted"/>
<protein>
    <submittedName>
        <fullName evidence="2">Uncharacterized protein</fullName>
    </submittedName>
</protein>